<reference evidence="1 2" key="2">
    <citation type="submission" date="2018-10" db="EMBL/GenBank/DDBJ databases">
        <authorList>
            <consortium name="Pathogen Informatics"/>
        </authorList>
    </citation>
    <scope>NUCLEOTIDE SEQUENCE [LARGE SCALE GENOMIC DNA]</scope>
</reference>
<evidence type="ECO:0000313" key="1">
    <source>
        <dbReference type="EMBL" id="VDD81197.1"/>
    </source>
</evidence>
<protein>
    <submittedName>
        <fullName evidence="3">Transposase</fullName>
    </submittedName>
</protein>
<organism evidence="3">
    <name type="scientific">Mesocestoides corti</name>
    <name type="common">Flatworm</name>
    <dbReference type="NCBI Taxonomy" id="53468"/>
    <lineage>
        <taxon>Eukaryota</taxon>
        <taxon>Metazoa</taxon>
        <taxon>Spiralia</taxon>
        <taxon>Lophotrochozoa</taxon>
        <taxon>Platyhelminthes</taxon>
        <taxon>Cestoda</taxon>
        <taxon>Eucestoda</taxon>
        <taxon>Cyclophyllidea</taxon>
        <taxon>Mesocestoididae</taxon>
        <taxon>Mesocestoides</taxon>
    </lineage>
</organism>
<reference evidence="3" key="1">
    <citation type="submission" date="2017-02" db="UniProtKB">
        <authorList>
            <consortium name="WormBaseParasite"/>
        </authorList>
    </citation>
    <scope>IDENTIFICATION</scope>
</reference>
<sequence>MTSTECRKVVAGVRGKVTNGRNAKTGVKSMRNPTWPRAAVIWREQKVTPSLHLQMVCGELVAECAHRCIGYERP</sequence>
<evidence type="ECO:0000313" key="3">
    <source>
        <dbReference type="WBParaSite" id="MCOS_0000719901-mRNA-1"/>
    </source>
</evidence>
<gene>
    <name evidence="1" type="ORF">MCOS_LOCUS7200</name>
</gene>
<name>A0A0R3UIE9_MESCO</name>
<proteinExistence type="predicted"/>
<evidence type="ECO:0000313" key="2">
    <source>
        <dbReference type="Proteomes" id="UP000267029"/>
    </source>
</evidence>
<keyword evidence="2" id="KW-1185">Reference proteome</keyword>
<dbReference type="WBParaSite" id="MCOS_0000719901-mRNA-1">
    <property type="protein sequence ID" value="MCOS_0000719901-mRNA-1"/>
    <property type="gene ID" value="MCOS_0000719901"/>
</dbReference>
<accession>A0A0R3UIE9</accession>
<dbReference type="Proteomes" id="UP000267029">
    <property type="component" value="Unassembled WGS sequence"/>
</dbReference>
<dbReference type="EMBL" id="UXSR01005338">
    <property type="protein sequence ID" value="VDD81197.1"/>
    <property type="molecule type" value="Genomic_DNA"/>
</dbReference>
<dbReference type="AlphaFoldDB" id="A0A0R3UIE9"/>